<keyword evidence="3" id="KW-1185">Reference proteome</keyword>
<gene>
    <name evidence="2" type="ORF">G3N56_02720</name>
</gene>
<feature type="region of interest" description="Disordered" evidence="1">
    <location>
        <begin position="136"/>
        <end position="175"/>
    </location>
</feature>
<comment type="caution">
    <text evidence="2">The sequence shown here is derived from an EMBL/GenBank/DDBJ whole genome shotgun (WGS) entry which is preliminary data.</text>
</comment>
<evidence type="ECO:0000313" key="2">
    <source>
        <dbReference type="EMBL" id="NDY55654.1"/>
    </source>
</evidence>
<evidence type="ECO:0000256" key="1">
    <source>
        <dbReference type="SAM" id="MobiDB-lite"/>
    </source>
</evidence>
<evidence type="ECO:0000313" key="3">
    <source>
        <dbReference type="Proteomes" id="UP000469724"/>
    </source>
</evidence>
<feature type="region of interest" description="Disordered" evidence="1">
    <location>
        <begin position="1"/>
        <end position="21"/>
    </location>
</feature>
<name>A0A7K3NHH8_9BACT</name>
<dbReference type="AlphaFoldDB" id="A0A7K3NHH8"/>
<reference evidence="2 3" key="1">
    <citation type="submission" date="2020-02" db="EMBL/GenBank/DDBJ databases">
        <title>Comparative genomics of sulfur disproportionating microorganisms.</title>
        <authorList>
            <person name="Ward L.M."/>
            <person name="Bertran E."/>
            <person name="Johnston D.T."/>
        </authorList>
    </citation>
    <scope>NUCLEOTIDE SEQUENCE [LARGE SCALE GENOMIC DNA]</scope>
    <source>
        <strain evidence="2 3">DSM 3696</strain>
    </source>
</reference>
<protein>
    <submittedName>
        <fullName evidence="2">Uncharacterized protein</fullName>
    </submittedName>
</protein>
<organism evidence="2 3">
    <name type="scientific">Desulfolutivibrio sulfodismutans</name>
    <dbReference type="NCBI Taxonomy" id="63561"/>
    <lineage>
        <taxon>Bacteria</taxon>
        <taxon>Pseudomonadati</taxon>
        <taxon>Thermodesulfobacteriota</taxon>
        <taxon>Desulfovibrionia</taxon>
        <taxon>Desulfovibrionales</taxon>
        <taxon>Desulfovibrionaceae</taxon>
        <taxon>Desulfolutivibrio</taxon>
    </lineage>
</organism>
<sequence>MRRPWEGTRLAPSPGQRGNSISAADFSEPVLWIRIAILLSRRKTEIHLVRAHVILRKRIKIDVGFVKKPSGFGKHYFCATRHGVSQNDPGQSVGAASDGLPNDAANLRKYGTTAIRMQPDMRLREVESCFATKARARGGPDPMAGFRLDRRLPRRRRSAEAVEMVEGQNEKDAPP</sequence>
<proteinExistence type="predicted"/>
<accession>A0A7K3NHH8</accession>
<dbReference type="Proteomes" id="UP000469724">
    <property type="component" value="Unassembled WGS sequence"/>
</dbReference>
<dbReference type="EMBL" id="JAAGRQ010000007">
    <property type="protein sequence ID" value="NDY55654.1"/>
    <property type="molecule type" value="Genomic_DNA"/>
</dbReference>